<evidence type="ECO:0008006" key="5">
    <source>
        <dbReference type="Google" id="ProtNLM"/>
    </source>
</evidence>
<protein>
    <recommendedName>
        <fullName evidence="5">DUF1254 domain-containing protein</fullName>
    </recommendedName>
</protein>
<reference evidence="3 4" key="1">
    <citation type="submission" date="2019-08" db="EMBL/GenBank/DDBJ databases">
        <title>Deep-cultivation of Planctomycetes and their phenomic and genomic characterization uncovers novel biology.</title>
        <authorList>
            <person name="Wiegand S."/>
            <person name="Jogler M."/>
            <person name="Boedeker C."/>
            <person name="Pinto D."/>
            <person name="Vollmers J."/>
            <person name="Rivas-Marin E."/>
            <person name="Kohn T."/>
            <person name="Peeters S.H."/>
            <person name="Heuer A."/>
            <person name="Rast P."/>
            <person name="Oberbeckmann S."/>
            <person name="Bunk B."/>
            <person name="Jeske O."/>
            <person name="Meyerdierks A."/>
            <person name="Storesund J.E."/>
            <person name="Kallscheuer N."/>
            <person name="Luecker S."/>
            <person name="Lage O.M."/>
            <person name="Pohl T."/>
            <person name="Merkel B.J."/>
            <person name="Hornburger P."/>
            <person name="Mueller R.-W."/>
            <person name="Bruemmer F."/>
            <person name="Labrenz M."/>
            <person name="Spormann A.M."/>
            <person name="Op den Camp H."/>
            <person name="Overmann J."/>
            <person name="Amann R."/>
            <person name="Jetten M.S.M."/>
            <person name="Mascher T."/>
            <person name="Medema M.H."/>
            <person name="Devos D.P."/>
            <person name="Kaster A.-K."/>
            <person name="Ovreas L."/>
            <person name="Rohde M."/>
            <person name="Galperin M.Y."/>
            <person name="Jogler C."/>
        </authorList>
    </citation>
    <scope>NUCLEOTIDE SEQUENCE [LARGE SCALE GENOMIC DNA]</scope>
    <source>
        <strain evidence="3 4">Pr1d</strain>
    </source>
</reference>
<feature type="domain" description="DUF1254" evidence="2">
    <location>
        <begin position="116"/>
        <end position="230"/>
    </location>
</feature>
<accession>A0A5B9Q5M9</accession>
<evidence type="ECO:0000313" key="4">
    <source>
        <dbReference type="Proteomes" id="UP000323917"/>
    </source>
</evidence>
<dbReference type="SUPFAM" id="SSF160935">
    <property type="entry name" value="VPA0735-like"/>
    <property type="match status" value="1"/>
</dbReference>
<dbReference type="OrthoDB" id="272779at2"/>
<gene>
    <name evidence="3" type="ORF">Pr1d_15610</name>
</gene>
<dbReference type="InterPro" id="IPR010621">
    <property type="entry name" value="DUF1214"/>
</dbReference>
<dbReference type="PANTHER" id="PTHR36509:SF3">
    <property type="entry name" value="SIGNAL PEPTIDE PROTEIN"/>
    <property type="match status" value="1"/>
</dbReference>
<feature type="domain" description="DUF1214" evidence="1">
    <location>
        <begin position="383"/>
        <end position="490"/>
    </location>
</feature>
<sequence length="506" mass="55870">MKRQSAIASALGLFIGLTITSTGIAQAPKMKMTTPIPPGIATPDKLETRLGTLTSVDGVPDAATAQKVYDNLDFQRATQAYLNTIQIASMNGMREAILKWGPANYTALLFEELMDSKTLFLTPNTTSIYQLLWLDLTEGPMVVETPPNVIGLVDDAWFHYVCDFGQVGPDKNQGGKFLFLPPGYEGDVPDGYFVQKPQTYGNWVIWRGSQVDGSTAPAINATKGKLRVYPLAQKDNPPKMTFIDVSGKPFNTIHAMDAKFFDEVNSVVQREPGDGQDPEILGQLAAIGIRKGQPFTPDARMKKILAEAADVAAVTVRALASRPRGKDFFYYPGEGVWTTPFPGGSYLFLDKNNARYLDARAYFHFYATGITPAMTQAPYGKGSVYAVAYMDSKGDALLGDKTYKVHVAPNVPMESFWSFTLYDNQTRSELQTDQQFPGLDSNKKGLVKNADGSYDIYFGPNAPSGKESNWLQTVPGKGWNMLWRIYGPTKPWYDKTWRIGDPESLD</sequence>
<dbReference type="InterPro" id="IPR010679">
    <property type="entry name" value="DUF1254"/>
</dbReference>
<dbReference type="AlphaFoldDB" id="A0A5B9Q5M9"/>
<dbReference type="Gene3D" id="1.10.3360.10">
    <property type="entry name" value="VPA0735-like domain"/>
    <property type="match status" value="1"/>
</dbReference>
<evidence type="ECO:0000259" key="1">
    <source>
        <dbReference type="Pfam" id="PF06742"/>
    </source>
</evidence>
<dbReference type="Gene3D" id="2.60.40.1610">
    <property type="entry name" value="Domain of unknown function DUF1254"/>
    <property type="match status" value="1"/>
</dbReference>
<dbReference type="Gene3D" id="2.60.120.600">
    <property type="entry name" value="Domain of unknown function DUF1214, C-terminal domain"/>
    <property type="match status" value="1"/>
</dbReference>
<dbReference type="InterPro" id="IPR037049">
    <property type="entry name" value="DUF1214_C_sf"/>
</dbReference>
<name>A0A5B9Q5M9_9BACT</name>
<proteinExistence type="predicted"/>
<evidence type="ECO:0000259" key="2">
    <source>
        <dbReference type="Pfam" id="PF06863"/>
    </source>
</evidence>
<dbReference type="PANTHER" id="PTHR36509">
    <property type="entry name" value="BLL3101 PROTEIN"/>
    <property type="match status" value="1"/>
</dbReference>
<dbReference type="Pfam" id="PF06742">
    <property type="entry name" value="DUF1214"/>
    <property type="match status" value="1"/>
</dbReference>
<dbReference type="EMBL" id="CP042913">
    <property type="protein sequence ID" value="QEG34287.1"/>
    <property type="molecule type" value="Genomic_DNA"/>
</dbReference>
<dbReference type="RefSeq" id="WP_148072958.1">
    <property type="nucleotide sequence ID" value="NZ_CP042913.1"/>
</dbReference>
<keyword evidence="4" id="KW-1185">Reference proteome</keyword>
<dbReference type="InterPro" id="IPR037050">
    <property type="entry name" value="DUF1254_sf"/>
</dbReference>
<evidence type="ECO:0000313" key="3">
    <source>
        <dbReference type="EMBL" id="QEG34287.1"/>
    </source>
</evidence>
<dbReference type="Proteomes" id="UP000323917">
    <property type="component" value="Chromosome"/>
</dbReference>
<dbReference type="KEGG" id="bgok:Pr1d_15610"/>
<organism evidence="3 4">
    <name type="scientific">Bythopirellula goksoeyrii</name>
    <dbReference type="NCBI Taxonomy" id="1400387"/>
    <lineage>
        <taxon>Bacteria</taxon>
        <taxon>Pseudomonadati</taxon>
        <taxon>Planctomycetota</taxon>
        <taxon>Planctomycetia</taxon>
        <taxon>Pirellulales</taxon>
        <taxon>Lacipirellulaceae</taxon>
        <taxon>Bythopirellula</taxon>
    </lineage>
</organism>
<dbReference type="Pfam" id="PF06863">
    <property type="entry name" value="DUF1254"/>
    <property type="match status" value="1"/>
</dbReference>